<evidence type="ECO:0000313" key="3">
    <source>
        <dbReference type="Proteomes" id="UP000053105"/>
    </source>
</evidence>
<dbReference type="GO" id="GO:0007423">
    <property type="term" value="P:sensory organ development"/>
    <property type="evidence" value="ECO:0007669"/>
    <property type="project" value="InterPro"/>
</dbReference>
<proteinExistence type="predicted"/>
<evidence type="ECO:0000256" key="1">
    <source>
        <dbReference type="SAM" id="Coils"/>
    </source>
</evidence>
<keyword evidence="1" id="KW-0175">Coiled coil</keyword>
<organism evidence="2 3">
    <name type="scientific">Melipona quadrifasciata</name>
    <dbReference type="NCBI Taxonomy" id="166423"/>
    <lineage>
        <taxon>Eukaryota</taxon>
        <taxon>Metazoa</taxon>
        <taxon>Ecdysozoa</taxon>
        <taxon>Arthropoda</taxon>
        <taxon>Hexapoda</taxon>
        <taxon>Insecta</taxon>
        <taxon>Pterygota</taxon>
        <taxon>Neoptera</taxon>
        <taxon>Endopterygota</taxon>
        <taxon>Hymenoptera</taxon>
        <taxon>Apocrita</taxon>
        <taxon>Aculeata</taxon>
        <taxon>Apoidea</taxon>
        <taxon>Anthophila</taxon>
        <taxon>Apidae</taxon>
        <taxon>Melipona</taxon>
    </lineage>
</organism>
<dbReference type="InterPro" id="IPR029686">
    <property type="entry name" value="Malpha/m4/m2"/>
</dbReference>
<gene>
    <name evidence="2" type="ORF">WN51_02775</name>
</gene>
<accession>A0A0M9AB23</accession>
<dbReference type="AlphaFoldDB" id="A0A0M9AB23"/>
<evidence type="ECO:0000313" key="2">
    <source>
        <dbReference type="EMBL" id="KOX79509.1"/>
    </source>
</evidence>
<dbReference type="PANTHER" id="PTHR12254">
    <property type="entry name" value="ENHANCER OF SPLIT MALPHA PROTEIN"/>
    <property type="match status" value="1"/>
</dbReference>
<dbReference type="GO" id="GO:0007219">
    <property type="term" value="P:Notch signaling pathway"/>
    <property type="evidence" value="ECO:0007669"/>
    <property type="project" value="InterPro"/>
</dbReference>
<name>A0A0M9AB23_9HYME</name>
<dbReference type="PANTHER" id="PTHR12254:SF0">
    <property type="entry name" value="BARBU-RELATED"/>
    <property type="match status" value="1"/>
</dbReference>
<protein>
    <recommendedName>
        <fullName evidence="4">Enhancer of split malpha protein</fullName>
    </recommendedName>
</protein>
<sequence length="607" mass="69871">MESTNATFADEEKGTTPLFGVCLCLPDLAENLLSLRGQQCCVLPHCGRPRWLLWLPNFRERERGLKVIRKSQILKLRFLEKYKRRNKVKQQSTEMNSKQPPNFAKLLKSTNHETNAHTNFKLVSQIDCRFLCICGDAAHAKIQLLIQLNFVTNESMKLQNKIKPKLIQEITNAGSGRKLALGIRHRTASHQLGAKDQEYFILAFNQERNLRVTCTTMILSPLQIDIIKKENTIFQLHIFDQAIHFFSLVLENFLFYRIYRIICASTDAQTKQLTINKSERYYNNLLDISAMILLVYAKSVGACGLFYINAIIFLLEKDESNRRIKTLIVILILDFFQKEILGEKNGCQQDQLHFNCNNYNLALAIVKSPNVLNIMDNFTINNKEKMSVRSGAGSKRVRRVLKPILRLLKKRTNRGKQHAKGQKAVPQAEIFTEEVDNQNNANEALERRLLAELQDAEEGAAITVCLDGQMTVVPVVPGQCYVPVHFAHTHAGDFYWTTLSMADSDLCYKERAFSQHQTPEMQTAITYRKEFILEILIMIFNYDCEILKIYELTKKNNCNNPKRILHHIDLNYFRVFEDYTGTGKSQRSKTKRAPKGNCVIRELGIIN</sequence>
<dbReference type="EMBL" id="KQ435711">
    <property type="protein sequence ID" value="KOX79509.1"/>
    <property type="molecule type" value="Genomic_DNA"/>
</dbReference>
<dbReference type="Pfam" id="PF15952">
    <property type="entry name" value="ESM4"/>
    <property type="match status" value="1"/>
</dbReference>
<evidence type="ECO:0008006" key="4">
    <source>
        <dbReference type="Google" id="ProtNLM"/>
    </source>
</evidence>
<feature type="coiled-coil region" evidence="1">
    <location>
        <begin position="428"/>
        <end position="455"/>
    </location>
</feature>
<dbReference type="Proteomes" id="UP000053105">
    <property type="component" value="Unassembled WGS sequence"/>
</dbReference>
<reference evidence="2 3" key="1">
    <citation type="submission" date="2015-07" db="EMBL/GenBank/DDBJ databases">
        <title>The genome of Melipona quadrifasciata.</title>
        <authorList>
            <person name="Pan H."/>
            <person name="Kapheim K."/>
        </authorList>
    </citation>
    <scope>NUCLEOTIDE SEQUENCE [LARGE SCALE GENOMIC DNA]</scope>
    <source>
        <strain evidence="2">0111107301</strain>
        <tissue evidence="2">Whole body</tissue>
    </source>
</reference>
<keyword evidence="3" id="KW-1185">Reference proteome</keyword>
<dbReference type="OrthoDB" id="8190494at2759"/>